<keyword evidence="2" id="KW-0472">Membrane</keyword>
<proteinExistence type="predicted"/>
<dbReference type="Proteomes" id="UP000564885">
    <property type="component" value="Unassembled WGS sequence"/>
</dbReference>
<keyword evidence="4" id="KW-1185">Reference proteome</keyword>
<dbReference type="PANTHER" id="PTHR32063:SF0">
    <property type="entry name" value="SWARMING MOTILITY PROTEIN SWRC"/>
    <property type="match status" value="1"/>
</dbReference>
<feature type="transmembrane region" description="Helical" evidence="2">
    <location>
        <begin position="870"/>
        <end position="892"/>
    </location>
</feature>
<dbReference type="GO" id="GO:0042910">
    <property type="term" value="F:xenobiotic transmembrane transporter activity"/>
    <property type="evidence" value="ECO:0007669"/>
    <property type="project" value="TreeGrafter"/>
</dbReference>
<feature type="transmembrane region" description="Helical" evidence="2">
    <location>
        <begin position="12"/>
        <end position="33"/>
    </location>
</feature>
<organism evidence="3 4">
    <name type="scientific">Enterovirga aerilata</name>
    <dbReference type="NCBI Taxonomy" id="2730920"/>
    <lineage>
        <taxon>Bacteria</taxon>
        <taxon>Pseudomonadati</taxon>
        <taxon>Pseudomonadota</taxon>
        <taxon>Alphaproteobacteria</taxon>
        <taxon>Hyphomicrobiales</taxon>
        <taxon>Methylobacteriaceae</taxon>
        <taxon>Enterovirga</taxon>
    </lineage>
</organism>
<dbReference type="Pfam" id="PF00873">
    <property type="entry name" value="ACR_tran"/>
    <property type="match status" value="1"/>
</dbReference>
<protein>
    <submittedName>
        <fullName evidence="3">Efflux RND transporter permease subunit</fullName>
    </submittedName>
</protein>
<feature type="transmembrane region" description="Helical" evidence="2">
    <location>
        <begin position="988"/>
        <end position="1017"/>
    </location>
</feature>
<keyword evidence="2" id="KW-0812">Transmembrane</keyword>
<comment type="caution">
    <text evidence="3">The sequence shown here is derived from an EMBL/GenBank/DDBJ whole genome shotgun (WGS) entry which is preliminary data.</text>
</comment>
<dbReference type="Gene3D" id="3.30.70.1430">
    <property type="entry name" value="Multidrug efflux transporter AcrB pore domain"/>
    <property type="match status" value="2"/>
</dbReference>
<evidence type="ECO:0000313" key="3">
    <source>
        <dbReference type="EMBL" id="NNM73075.1"/>
    </source>
</evidence>
<keyword evidence="2" id="KW-1133">Transmembrane helix</keyword>
<reference evidence="3 4" key="1">
    <citation type="submission" date="2020-04" db="EMBL/GenBank/DDBJ databases">
        <title>Enterovirga sp. isolate from soil.</title>
        <authorList>
            <person name="Chea S."/>
            <person name="Kim D.-U."/>
        </authorList>
    </citation>
    <scope>NUCLEOTIDE SEQUENCE [LARGE SCALE GENOMIC DNA]</scope>
    <source>
        <strain evidence="3 4">DB1703</strain>
    </source>
</reference>
<feature type="region of interest" description="Disordered" evidence="1">
    <location>
        <begin position="1034"/>
        <end position="1054"/>
    </location>
</feature>
<dbReference type="SUPFAM" id="SSF82693">
    <property type="entry name" value="Multidrug efflux transporter AcrB pore domain, PN1, PN2, PC1 and PC2 subdomains"/>
    <property type="match status" value="3"/>
</dbReference>
<evidence type="ECO:0000256" key="1">
    <source>
        <dbReference type="SAM" id="MobiDB-lite"/>
    </source>
</evidence>
<dbReference type="SUPFAM" id="SSF82866">
    <property type="entry name" value="Multidrug efflux transporter AcrB transmembrane domain"/>
    <property type="match status" value="2"/>
</dbReference>
<feature type="transmembrane region" description="Helical" evidence="2">
    <location>
        <begin position="332"/>
        <end position="350"/>
    </location>
</feature>
<dbReference type="PANTHER" id="PTHR32063">
    <property type="match status" value="1"/>
</dbReference>
<dbReference type="InterPro" id="IPR001036">
    <property type="entry name" value="Acrflvin-R"/>
</dbReference>
<feature type="transmembrane region" description="Helical" evidence="2">
    <location>
        <begin position="898"/>
        <end position="919"/>
    </location>
</feature>
<dbReference type="RefSeq" id="WP_171218572.1">
    <property type="nucleotide sequence ID" value="NZ_JABEPP010000003.1"/>
</dbReference>
<dbReference type="Gene3D" id="3.30.70.1440">
    <property type="entry name" value="Multidrug efflux transporter AcrB pore domain"/>
    <property type="match status" value="1"/>
</dbReference>
<dbReference type="GO" id="GO:0005886">
    <property type="term" value="C:plasma membrane"/>
    <property type="evidence" value="ECO:0007669"/>
    <property type="project" value="TreeGrafter"/>
</dbReference>
<dbReference type="InterPro" id="IPR027463">
    <property type="entry name" value="AcrB_DN_DC_subdom"/>
</dbReference>
<evidence type="ECO:0000256" key="2">
    <source>
        <dbReference type="SAM" id="Phobius"/>
    </source>
</evidence>
<name>A0A849I9X9_9HYPH</name>
<dbReference type="Gene3D" id="3.30.2090.10">
    <property type="entry name" value="Multidrug efflux transporter AcrB TolC docking domain, DN and DC subdomains"/>
    <property type="match status" value="2"/>
</dbReference>
<feature type="transmembrane region" description="Helical" evidence="2">
    <location>
        <begin position="507"/>
        <end position="533"/>
    </location>
</feature>
<gene>
    <name evidence="3" type="ORF">HJG44_11865</name>
</gene>
<feature type="transmembrane region" description="Helical" evidence="2">
    <location>
        <begin position="948"/>
        <end position="968"/>
    </location>
</feature>
<dbReference type="PRINTS" id="PR00702">
    <property type="entry name" value="ACRIFLAVINRP"/>
</dbReference>
<accession>A0A849I9X9</accession>
<sequence length="1054" mass="113716">MRNPVDYAISHARLTISVLLFLLVAGLSAYLSIPKEAEPDIKVPIVYVMVTQRGISPEDSERLILRPLETQLKSVSSIKEMRSQAFEGGGYVLVEFEAGFDANRALADVRAKTDMAKKDLPRDADEPIVQEVNLSLFPVIVVALGGDVPERTLLRFARQAKTVLEGLPGVLSAELRGARDEAVEIIAEPMLMKSYGINLTDLINSFAAGNSLIAAGAIESQSGRFAVKVPSLIETPTDILKYPIAASGAAAVTLGDVAEVRPTFKDATSVTRINGKSAITIEVVKRTGANLINTVDGVKAAMARIKETWPGTVEVSFTQDKSKTIRDMLHELQNSVITAVLLVFVIMLVVLGGRASLFIGIAIPASFLTGILGLQMAGLTVNIVVLFALILAVGMLVDDAIIVSEFAERRMAEGMEPKAAYSLAAKRMAGPVISATLTRVAAFSPLMFWPGIVGEFMKYLPLTLIATLSASLVVALFFTPTLGALLGRAPTHLHDERMAERGLYMRVVRAAIARPGATLALAAVMLVGVIFAYGRFGNGVEFFPDVEPDYGLVQVRARGNIAITEKDRLVRTVEERLLPMKELSTVYARAGEGQRGSDEVTEDTIGTIQFEFVDWRQRRPASLIMDEIRERTRDIPGVMIEVTKPRAGPATGKPITVQLGSYDPTHLADAARKTAEILRARSDTRDVDDGLPLPGIDWRLEVDKAEAAKYGATPASVGAAVQLVTNGLKVTEYRPIETDKSVDVLVRFPENRRSLDQLDELRVNTPAGSVPIGNFVSRKPAPKVGQINRVNSIRVVTVTSNVAEGVQSAAVQKEVAEALRQADLGPGVTFKMKGEDEEREKAGAFLMKAFSAALFLIFAILLAQFNRFSSVAITLSAVVLSTIGVLIGFMVMGQAFGVVMGGIGVIANAGVIVNNNIVLIDTYDRLREEGWTARDAILETCRERARPVVLTAVTAVLGVLAVAFGINIDFVHRDIAMGAPSTQWWINLSTAIVFGLGFATILTLVVTPAMLMGLANISEWRAARRARRAERRALRQARRTARGGGAEPLPQPAE</sequence>
<dbReference type="EMBL" id="JABEPP010000003">
    <property type="protein sequence ID" value="NNM73075.1"/>
    <property type="molecule type" value="Genomic_DNA"/>
</dbReference>
<feature type="transmembrane region" description="Helical" evidence="2">
    <location>
        <begin position="357"/>
        <end position="377"/>
    </location>
</feature>
<dbReference type="Gene3D" id="1.20.1640.10">
    <property type="entry name" value="Multidrug efflux transporter AcrB transmembrane domain"/>
    <property type="match status" value="2"/>
</dbReference>
<feature type="transmembrane region" description="Helical" evidence="2">
    <location>
        <begin position="464"/>
        <end position="486"/>
    </location>
</feature>
<feature type="transmembrane region" description="Helical" evidence="2">
    <location>
        <begin position="842"/>
        <end position="863"/>
    </location>
</feature>
<feature type="transmembrane region" description="Helical" evidence="2">
    <location>
        <begin position="383"/>
        <end position="407"/>
    </location>
</feature>
<evidence type="ECO:0000313" key="4">
    <source>
        <dbReference type="Proteomes" id="UP000564885"/>
    </source>
</evidence>
<feature type="transmembrane region" description="Helical" evidence="2">
    <location>
        <begin position="428"/>
        <end position="452"/>
    </location>
</feature>
<dbReference type="Gene3D" id="3.30.70.1320">
    <property type="entry name" value="Multidrug efflux transporter AcrB pore domain like"/>
    <property type="match status" value="1"/>
</dbReference>
<dbReference type="AlphaFoldDB" id="A0A849I9X9"/>
<dbReference type="SUPFAM" id="SSF82714">
    <property type="entry name" value="Multidrug efflux transporter AcrB TolC docking domain, DN and DC subdomains"/>
    <property type="match status" value="2"/>
</dbReference>